<dbReference type="Pfam" id="PF01882">
    <property type="entry name" value="DUF58"/>
    <property type="match status" value="1"/>
</dbReference>
<comment type="caution">
    <text evidence="2">The sequence shown here is derived from an EMBL/GenBank/DDBJ whole genome shotgun (WGS) entry which is preliminary data.</text>
</comment>
<protein>
    <submittedName>
        <fullName evidence="2">VWA domain containing CoxE-like protein</fullName>
    </submittedName>
</protein>
<name>A0A5C5WB99_9BACT</name>
<evidence type="ECO:0000259" key="1">
    <source>
        <dbReference type="SMART" id="SM00327"/>
    </source>
</evidence>
<dbReference type="SUPFAM" id="SSF53300">
    <property type="entry name" value="vWA-like"/>
    <property type="match status" value="1"/>
</dbReference>
<proteinExistence type="predicted"/>
<dbReference type="InterPro" id="IPR002035">
    <property type="entry name" value="VWF_A"/>
</dbReference>
<accession>A0A5C5WB99</accession>
<dbReference type="CDD" id="cd00198">
    <property type="entry name" value="vWFA"/>
    <property type="match status" value="1"/>
</dbReference>
<reference evidence="2 3" key="1">
    <citation type="submission" date="2019-02" db="EMBL/GenBank/DDBJ databases">
        <title>Deep-cultivation of Planctomycetes and their phenomic and genomic characterization uncovers novel biology.</title>
        <authorList>
            <person name="Wiegand S."/>
            <person name="Jogler M."/>
            <person name="Boedeker C."/>
            <person name="Pinto D."/>
            <person name="Vollmers J."/>
            <person name="Rivas-Marin E."/>
            <person name="Kohn T."/>
            <person name="Peeters S.H."/>
            <person name="Heuer A."/>
            <person name="Rast P."/>
            <person name="Oberbeckmann S."/>
            <person name="Bunk B."/>
            <person name="Jeske O."/>
            <person name="Meyerdierks A."/>
            <person name="Storesund J.E."/>
            <person name="Kallscheuer N."/>
            <person name="Luecker S."/>
            <person name="Lage O.M."/>
            <person name="Pohl T."/>
            <person name="Merkel B.J."/>
            <person name="Hornburger P."/>
            <person name="Mueller R.-W."/>
            <person name="Bruemmer F."/>
            <person name="Labrenz M."/>
            <person name="Spormann A.M."/>
            <person name="Op Den Camp H."/>
            <person name="Overmann J."/>
            <person name="Amann R."/>
            <person name="Jetten M.S.M."/>
            <person name="Mascher T."/>
            <person name="Medema M.H."/>
            <person name="Devos D.P."/>
            <person name="Kaster A.-K."/>
            <person name="Ovreas L."/>
            <person name="Rohde M."/>
            <person name="Galperin M.Y."/>
            <person name="Jogler C."/>
        </authorList>
    </citation>
    <scope>NUCLEOTIDE SEQUENCE [LARGE SCALE GENOMIC DNA]</scope>
    <source>
        <strain evidence="2 3">Pla22</strain>
    </source>
</reference>
<sequence>MSDASPPQASIDPHALMRIEHLHLRARTIVEGFFGGLHRSPFHGQSVEFSEYRPYSVGDDLRSLDWKLLARSDRLYVKKFEDETTRRCYLVLDQSKSMGYGSLEYSKLEYARTLSATLAYFLTRTRDNVGLLTFDDMARDFVPAIQRPGHLRRLLVALSRQPSGEGTDLDTPLSQIAAIVPRRGLVVLISDLLTPVGTLKSHLASLRSRGHEVLMIRVLDPSEKELSLPKATMVTDVESGRQIYLDPEQAREKYRAKFLAHQLKLQRTCDAVGVALHTVSTDQPLTDVLFEFVRVSNARQTSIARGGMLASQVAKEVPDSQTVTGNRS</sequence>
<dbReference type="OrthoDB" id="9780819at2"/>
<organism evidence="2 3">
    <name type="scientific">Rubripirellula amarantea</name>
    <dbReference type="NCBI Taxonomy" id="2527999"/>
    <lineage>
        <taxon>Bacteria</taxon>
        <taxon>Pseudomonadati</taxon>
        <taxon>Planctomycetota</taxon>
        <taxon>Planctomycetia</taxon>
        <taxon>Pirellulales</taxon>
        <taxon>Pirellulaceae</taxon>
        <taxon>Rubripirellula</taxon>
    </lineage>
</organism>
<evidence type="ECO:0000313" key="2">
    <source>
        <dbReference type="EMBL" id="TWT48186.1"/>
    </source>
</evidence>
<feature type="domain" description="VWFA" evidence="1">
    <location>
        <begin position="85"/>
        <end position="252"/>
    </location>
</feature>
<dbReference type="EMBL" id="SJPI01000004">
    <property type="protein sequence ID" value="TWT48186.1"/>
    <property type="molecule type" value="Genomic_DNA"/>
</dbReference>
<dbReference type="Gene3D" id="3.40.50.410">
    <property type="entry name" value="von Willebrand factor, type A domain"/>
    <property type="match status" value="1"/>
</dbReference>
<dbReference type="PANTHER" id="PTHR33608:SF7">
    <property type="entry name" value="DUF58 DOMAIN-CONTAINING PROTEIN"/>
    <property type="match status" value="1"/>
</dbReference>
<dbReference type="Proteomes" id="UP000316598">
    <property type="component" value="Unassembled WGS sequence"/>
</dbReference>
<dbReference type="InterPro" id="IPR036465">
    <property type="entry name" value="vWFA_dom_sf"/>
</dbReference>
<dbReference type="PANTHER" id="PTHR33608">
    <property type="entry name" value="BLL2464 PROTEIN"/>
    <property type="match status" value="1"/>
</dbReference>
<evidence type="ECO:0000313" key="3">
    <source>
        <dbReference type="Proteomes" id="UP000316598"/>
    </source>
</evidence>
<dbReference type="RefSeq" id="WP_146517583.1">
    <property type="nucleotide sequence ID" value="NZ_SJPI01000004.1"/>
</dbReference>
<dbReference type="SMART" id="SM00327">
    <property type="entry name" value="VWA"/>
    <property type="match status" value="1"/>
</dbReference>
<gene>
    <name evidence="2" type="ORF">Pla22_51870</name>
</gene>
<keyword evidence="3" id="KW-1185">Reference proteome</keyword>
<dbReference type="AlphaFoldDB" id="A0A5C5WB99"/>
<dbReference type="InterPro" id="IPR002881">
    <property type="entry name" value="DUF58"/>
</dbReference>